<accession>A0A177D469</accession>
<dbReference type="Proteomes" id="UP000077248">
    <property type="component" value="Unassembled WGS sequence"/>
</dbReference>
<reference evidence="1 2" key="1">
    <citation type="submission" date="2016-05" db="EMBL/GenBank/DDBJ databases">
        <title>Comparative analysis of secretome profiles of manganese(II)-oxidizing ascomycete fungi.</title>
        <authorList>
            <consortium name="DOE Joint Genome Institute"/>
            <person name="Zeiner C.A."/>
            <person name="Purvine S.O."/>
            <person name="Zink E.M."/>
            <person name="Wu S."/>
            <person name="Pasa-Tolic L."/>
            <person name="Chaput D.L."/>
            <person name="Haridas S."/>
            <person name="Grigoriev I.V."/>
            <person name="Santelli C.M."/>
            <person name="Hansel C.M."/>
        </authorList>
    </citation>
    <scope>NUCLEOTIDE SEQUENCE [LARGE SCALE GENOMIC DNA]</scope>
    <source>
        <strain evidence="1 2">SRC1lrK2f</strain>
    </source>
</reference>
<dbReference type="AlphaFoldDB" id="A0A177D469"/>
<proteinExistence type="predicted"/>
<organism evidence="1 2">
    <name type="scientific">Alternaria alternata</name>
    <name type="common">Alternaria rot fungus</name>
    <name type="synonym">Torula alternata</name>
    <dbReference type="NCBI Taxonomy" id="5599"/>
    <lineage>
        <taxon>Eukaryota</taxon>
        <taxon>Fungi</taxon>
        <taxon>Dikarya</taxon>
        <taxon>Ascomycota</taxon>
        <taxon>Pezizomycotina</taxon>
        <taxon>Dothideomycetes</taxon>
        <taxon>Pleosporomycetidae</taxon>
        <taxon>Pleosporales</taxon>
        <taxon>Pleosporineae</taxon>
        <taxon>Pleosporaceae</taxon>
        <taxon>Alternaria</taxon>
        <taxon>Alternaria sect. Alternaria</taxon>
        <taxon>Alternaria alternata complex</taxon>
    </lineage>
</organism>
<keyword evidence="2" id="KW-1185">Reference proteome</keyword>
<dbReference type="EMBL" id="KV441499">
    <property type="protein sequence ID" value="OAG14495.1"/>
    <property type="molecule type" value="Genomic_DNA"/>
</dbReference>
<evidence type="ECO:0000313" key="1">
    <source>
        <dbReference type="EMBL" id="OAG14495.1"/>
    </source>
</evidence>
<evidence type="ECO:0000313" key="2">
    <source>
        <dbReference type="Proteomes" id="UP000077248"/>
    </source>
</evidence>
<gene>
    <name evidence="1" type="ORF">CC77DRAFT_1025665</name>
</gene>
<dbReference type="KEGG" id="aalt:CC77DRAFT_1025665"/>
<dbReference type="GeneID" id="29111703"/>
<protein>
    <submittedName>
        <fullName evidence="1">Uncharacterized protein</fullName>
    </submittedName>
</protein>
<dbReference type="VEuPathDB" id="FungiDB:CC77DRAFT_1025665"/>
<name>A0A177D469_ALTAL</name>
<dbReference type="RefSeq" id="XP_018379916.1">
    <property type="nucleotide sequence ID" value="XM_018526109.1"/>
</dbReference>
<sequence length="64" mass="7354">MHHTIGRLHTSSGIRRDRDLYEDGYLSLGHGVCLPTRLRTGTFVRLRCSKPRKTLLDFTNKGSR</sequence>